<feature type="compositionally biased region" description="Basic residues" evidence="1">
    <location>
        <begin position="705"/>
        <end position="729"/>
    </location>
</feature>
<evidence type="ECO:0000313" key="3">
    <source>
        <dbReference type="Proteomes" id="UP001492380"/>
    </source>
</evidence>
<feature type="compositionally biased region" description="Polar residues" evidence="1">
    <location>
        <begin position="383"/>
        <end position="405"/>
    </location>
</feature>
<feature type="compositionally biased region" description="Basic residues" evidence="1">
    <location>
        <begin position="442"/>
        <end position="456"/>
    </location>
</feature>
<feature type="compositionally biased region" description="Basic and acidic residues" evidence="1">
    <location>
        <begin position="694"/>
        <end position="704"/>
    </location>
</feature>
<sequence length="729" mass="81670">MVPINHGQSSSMGSHRPYANMRLPLDEPQHFKNSFHGWYFRRISEPGETATWARYHKVPMAYTSDELGRMVRQSLSSTSKAKRPARTASEQYHLLGDYKKDMVDKLIEEMRRQERNPSAVWVLGCVSQDVRPVVKRSYRGGLVRTEDARQVDVILKREPDVDAGSRTMRMDGMIDTAVHIEESVCERSPVDIDIHVGRDASPRQALPPPLPLESPVAAPKGILKSSKPMAPPVLPPPYPVDVDELSPLPLPAIHAPPPVPPIPADGYPPPPPTPPGARHTVSRNRPPSPPYPTSPPPPPLPSPPPPVASVASIQTEDRIEETLLDCVDSDSSESDDRLPPPPPPMPQPKSTEQSRSSRRSAAQEVVTSRPSKTARKATRERPSTPNHESSKSQHIINITIPSNAPDTKPRQNRAPPPSRDRRRGRSRSRSRSRRNEFPTIHTTKRSSSRSRSRGSSRRSSSTISTRVRTIFSSSSADDDGYDSPPTSASLSPRHGQMWSASRREEPRNEYQRAPLNLERRHHHRETRSQAHAASESMHVNVPASSYAGSSGREDRRRQRSRSRSRDRVVYYSAPAPPWHPPSQRRQRSPSPSRPPSSRYHHRRTYEDAPGPEVFHGASHGAGHRDSRRDYPPPPPLPLPLPAVHAHQRPTPPHVFPLPIPAAPRHAAPPRLQAPPVSYEEWVWQVPSSPPGQARRNDVPRERLSRRSRSRSRGRSGRSRSRSRSRVTYV</sequence>
<name>A0ABR1YKD5_9PEZI</name>
<organism evidence="2 3">
    <name type="scientific">Phyllosticta capitalensis</name>
    <dbReference type="NCBI Taxonomy" id="121624"/>
    <lineage>
        <taxon>Eukaryota</taxon>
        <taxon>Fungi</taxon>
        <taxon>Dikarya</taxon>
        <taxon>Ascomycota</taxon>
        <taxon>Pezizomycotina</taxon>
        <taxon>Dothideomycetes</taxon>
        <taxon>Dothideomycetes incertae sedis</taxon>
        <taxon>Botryosphaeriales</taxon>
        <taxon>Phyllostictaceae</taxon>
        <taxon>Phyllosticta</taxon>
    </lineage>
</organism>
<dbReference type="PRINTS" id="PR01217">
    <property type="entry name" value="PRICHEXTENSN"/>
</dbReference>
<feature type="compositionally biased region" description="Basic residues" evidence="1">
    <location>
        <begin position="420"/>
        <end position="432"/>
    </location>
</feature>
<feature type="region of interest" description="Disordered" evidence="1">
    <location>
        <begin position="685"/>
        <end position="729"/>
    </location>
</feature>
<feature type="compositionally biased region" description="Low complexity" evidence="1">
    <location>
        <begin position="457"/>
        <end position="475"/>
    </location>
</feature>
<protein>
    <submittedName>
        <fullName evidence="2">Uncharacterized protein</fullName>
    </submittedName>
</protein>
<feature type="compositionally biased region" description="Pro residues" evidence="1">
    <location>
        <begin position="286"/>
        <end position="307"/>
    </location>
</feature>
<feature type="compositionally biased region" description="Pro residues" evidence="1">
    <location>
        <begin position="649"/>
        <end position="661"/>
    </location>
</feature>
<proteinExistence type="predicted"/>
<comment type="caution">
    <text evidence="2">The sequence shown here is derived from an EMBL/GenBank/DDBJ whole genome shotgun (WGS) entry which is preliminary data.</text>
</comment>
<dbReference type="Proteomes" id="UP001492380">
    <property type="component" value="Unassembled WGS sequence"/>
</dbReference>
<feature type="compositionally biased region" description="Pro residues" evidence="1">
    <location>
        <begin position="631"/>
        <end position="640"/>
    </location>
</feature>
<reference evidence="2 3" key="1">
    <citation type="submission" date="2024-04" db="EMBL/GenBank/DDBJ databases">
        <title>Phyllosticta paracitricarpa is synonymous to the EU quarantine fungus P. citricarpa based on phylogenomic analyses.</title>
        <authorList>
            <consortium name="Lawrence Berkeley National Laboratory"/>
            <person name="Van Ingen-Buijs V.A."/>
            <person name="Van Westerhoven A.C."/>
            <person name="Haridas S."/>
            <person name="Skiadas P."/>
            <person name="Martin F."/>
            <person name="Groenewald J.Z."/>
            <person name="Crous P.W."/>
            <person name="Seidl M.F."/>
        </authorList>
    </citation>
    <scope>NUCLEOTIDE SEQUENCE [LARGE SCALE GENOMIC DNA]</scope>
    <source>
        <strain evidence="2 3">CBS 123374</strain>
    </source>
</reference>
<feature type="compositionally biased region" description="Pro residues" evidence="1">
    <location>
        <begin position="249"/>
        <end position="275"/>
    </location>
</feature>
<evidence type="ECO:0000256" key="1">
    <source>
        <dbReference type="SAM" id="MobiDB-lite"/>
    </source>
</evidence>
<feature type="compositionally biased region" description="Basic and acidic residues" evidence="1">
    <location>
        <begin position="501"/>
        <end position="510"/>
    </location>
</feature>
<dbReference type="EMBL" id="JBBWRZ010000007">
    <property type="protein sequence ID" value="KAK8231997.1"/>
    <property type="molecule type" value="Genomic_DNA"/>
</dbReference>
<evidence type="ECO:0000313" key="2">
    <source>
        <dbReference type="EMBL" id="KAK8231997.1"/>
    </source>
</evidence>
<gene>
    <name evidence="2" type="ORF">HDK90DRAFT_292804</name>
</gene>
<feature type="compositionally biased region" description="Low complexity" evidence="1">
    <location>
        <begin position="662"/>
        <end position="671"/>
    </location>
</feature>
<feature type="compositionally biased region" description="Acidic residues" evidence="1">
    <location>
        <begin position="322"/>
        <end position="333"/>
    </location>
</feature>
<feature type="region of interest" description="Disordered" evidence="1">
    <location>
        <begin position="249"/>
        <end position="671"/>
    </location>
</feature>
<keyword evidence="3" id="KW-1185">Reference proteome</keyword>
<accession>A0ABR1YKD5</accession>